<protein>
    <recommendedName>
        <fullName evidence="7">Rad52/22 double-strand break repair protein</fullName>
    </recommendedName>
</protein>
<evidence type="ECO:0000256" key="1">
    <source>
        <dbReference type="ARBA" id="ARBA00006638"/>
    </source>
</evidence>
<reference evidence="5 6" key="1">
    <citation type="submission" date="2006-01" db="EMBL/GenBank/DDBJ databases">
        <title>Complete sequence of Anaeromyxobacter dehalogenans 2CP-C.</title>
        <authorList>
            <consortium name="US DOE Joint Genome Institute"/>
            <person name="Copeland A."/>
            <person name="Lucas S."/>
            <person name="Lapidus A."/>
            <person name="Barry K."/>
            <person name="Detter J.C."/>
            <person name="Glavina T."/>
            <person name="Hammon N."/>
            <person name="Israni S."/>
            <person name="Pitluck S."/>
            <person name="Brettin T."/>
            <person name="Bruce D."/>
            <person name="Han C."/>
            <person name="Tapia R."/>
            <person name="Gilna P."/>
            <person name="Kiss H."/>
            <person name="Schmutz J."/>
            <person name="Larimer F."/>
            <person name="Land M."/>
            <person name="Kyrpides N."/>
            <person name="Anderson I."/>
            <person name="Sanford R.A."/>
            <person name="Ritalahti K.M."/>
            <person name="Thomas H.S."/>
            <person name="Kirby J.R."/>
            <person name="Zhulin I.B."/>
            <person name="Loeffler F.E."/>
            <person name="Richardson P."/>
        </authorList>
    </citation>
    <scope>NUCLEOTIDE SEQUENCE [LARGE SCALE GENOMIC DNA]</scope>
    <source>
        <strain evidence="5 6">2CP-C</strain>
    </source>
</reference>
<dbReference type="HOGENOM" id="CLU_1068087_0_0_7"/>
<dbReference type="RefSeq" id="WP_011422600.1">
    <property type="nucleotide sequence ID" value="NC_007760.1"/>
</dbReference>
<dbReference type="Gene3D" id="3.30.390.80">
    <property type="entry name" value="DNA repair protein Rad52/59/22"/>
    <property type="match status" value="1"/>
</dbReference>
<keyword evidence="2" id="KW-0227">DNA damage</keyword>
<dbReference type="eggNOG" id="COG4712">
    <property type="taxonomic scope" value="Bacteria"/>
</dbReference>
<organism evidence="5 6">
    <name type="scientific">Anaeromyxobacter dehalogenans (strain 2CP-C)</name>
    <dbReference type="NCBI Taxonomy" id="290397"/>
    <lineage>
        <taxon>Bacteria</taxon>
        <taxon>Pseudomonadati</taxon>
        <taxon>Myxococcota</taxon>
        <taxon>Myxococcia</taxon>
        <taxon>Myxococcales</taxon>
        <taxon>Cystobacterineae</taxon>
        <taxon>Anaeromyxobacteraceae</taxon>
        <taxon>Anaeromyxobacter</taxon>
    </lineage>
</organism>
<evidence type="ECO:0000313" key="5">
    <source>
        <dbReference type="EMBL" id="ABC83318.1"/>
    </source>
</evidence>
<dbReference type="OrthoDB" id="2659885at2"/>
<comment type="similarity">
    <text evidence="1">Belongs to the RAD52 family.</text>
</comment>
<evidence type="ECO:0000256" key="3">
    <source>
        <dbReference type="ARBA" id="ARBA00023204"/>
    </source>
</evidence>
<dbReference type="InterPro" id="IPR042525">
    <property type="entry name" value="Rad52_Rad59_Rad22_sf"/>
</dbReference>
<dbReference type="GO" id="GO:0006302">
    <property type="term" value="P:double-strand break repair"/>
    <property type="evidence" value="ECO:0007669"/>
    <property type="project" value="UniProtKB-ARBA"/>
</dbReference>
<dbReference type="GO" id="GO:0006310">
    <property type="term" value="P:DNA recombination"/>
    <property type="evidence" value="ECO:0007669"/>
    <property type="project" value="UniProtKB-ARBA"/>
</dbReference>
<evidence type="ECO:0000256" key="2">
    <source>
        <dbReference type="ARBA" id="ARBA00022763"/>
    </source>
</evidence>
<keyword evidence="3" id="KW-0234">DNA repair</keyword>
<dbReference type="Proteomes" id="UP000001935">
    <property type="component" value="Chromosome"/>
</dbReference>
<evidence type="ECO:0000313" key="6">
    <source>
        <dbReference type="Proteomes" id="UP000001935"/>
    </source>
</evidence>
<dbReference type="EMBL" id="CP000251">
    <property type="protein sequence ID" value="ABC83318.1"/>
    <property type="molecule type" value="Genomic_DNA"/>
</dbReference>
<evidence type="ECO:0008006" key="7">
    <source>
        <dbReference type="Google" id="ProtNLM"/>
    </source>
</evidence>
<accession>Q2IFG3</accession>
<dbReference type="AlphaFoldDB" id="Q2IFG3"/>
<name>Q2IFG3_ANADE</name>
<dbReference type="KEGG" id="ade:Adeh_3552"/>
<dbReference type="InterPro" id="IPR041247">
    <property type="entry name" value="Rad52_fam"/>
</dbReference>
<evidence type="ECO:0000256" key="4">
    <source>
        <dbReference type="SAM" id="MobiDB-lite"/>
    </source>
</evidence>
<gene>
    <name evidence="5" type="ordered locus">Adeh_3552</name>
</gene>
<feature type="region of interest" description="Disordered" evidence="4">
    <location>
        <begin position="237"/>
        <end position="260"/>
    </location>
</feature>
<feature type="region of interest" description="Disordered" evidence="4">
    <location>
        <begin position="141"/>
        <end position="187"/>
    </location>
</feature>
<dbReference type="STRING" id="290397.Adeh_3552"/>
<dbReference type="Pfam" id="PF04098">
    <property type="entry name" value="Rad52_Rad22"/>
    <property type="match status" value="1"/>
</dbReference>
<proteinExistence type="inferred from homology"/>
<sequence length="260" mass="28223">MNPETKKKLYQALCAPFPPEAIERTDGSKTGRGYNTSGVKVQWIIDRLNEAVGIGNWRVTRETFVHAGTTNSGRKVYEAWSDVVLQLGEWSGDTFVPFAEARAYGAHSAVAEGDSRKGAATNGIKRAAAMMGCGAAAYRGELDDDNEFGDQPVEESSRPPTHPTAQQNANRRVEPLSMPRLPSTPRNRLTSKQLSALIAISRKLGMDLSQFRQQVRSRYGTQIEFITKSQASELIGEMSNGGLHHGGDGEAEMAEPGAEG</sequence>